<gene>
    <name evidence="2" type="ORF">BLA29_000323</name>
</gene>
<evidence type="ECO:0000313" key="3">
    <source>
        <dbReference type="Proteomes" id="UP000194236"/>
    </source>
</evidence>
<accession>A0A1Y3B880</accession>
<proteinExistence type="predicted"/>
<organism evidence="2 3">
    <name type="scientific">Euroglyphus maynei</name>
    <name type="common">Mayne's house dust mite</name>
    <dbReference type="NCBI Taxonomy" id="6958"/>
    <lineage>
        <taxon>Eukaryota</taxon>
        <taxon>Metazoa</taxon>
        <taxon>Ecdysozoa</taxon>
        <taxon>Arthropoda</taxon>
        <taxon>Chelicerata</taxon>
        <taxon>Arachnida</taxon>
        <taxon>Acari</taxon>
        <taxon>Acariformes</taxon>
        <taxon>Sarcoptiformes</taxon>
        <taxon>Astigmata</taxon>
        <taxon>Psoroptidia</taxon>
        <taxon>Analgoidea</taxon>
        <taxon>Pyroglyphidae</taxon>
        <taxon>Pyroglyphinae</taxon>
        <taxon>Euroglyphus</taxon>
    </lineage>
</organism>
<keyword evidence="3" id="KW-1185">Reference proteome</keyword>
<reference evidence="2 3" key="1">
    <citation type="submission" date="2017-03" db="EMBL/GenBank/DDBJ databases">
        <title>Genome Survey of Euroglyphus maynei.</title>
        <authorList>
            <person name="Arlian L.G."/>
            <person name="Morgan M.S."/>
            <person name="Rider S.D."/>
        </authorList>
    </citation>
    <scope>NUCLEOTIDE SEQUENCE [LARGE SCALE GENOMIC DNA]</scope>
    <source>
        <strain evidence="2">Arlian Lab</strain>
        <tissue evidence="2">Whole body</tissue>
    </source>
</reference>
<dbReference type="Proteomes" id="UP000194236">
    <property type="component" value="Unassembled WGS sequence"/>
</dbReference>
<protein>
    <submittedName>
        <fullName evidence="2">Uncharacterized protein</fullName>
    </submittedName>
</protein>
<comment type="caution">
    <text evidence="2">The sequence shown here is derived from an EMBL/GenBank/DDBJ whole genome shotgun (WGS) entry which is preliminary data.</text>
</comment>
<evidence type="ECO:0000256" key="1">
    <source>
        <dbReference type="SAM" id="MobiDB-lite"/>
    </source>
</evidence>
<feature type="region of interest" description="Disordered" evidence="1">
    <location>
        <begin position="63"/>
        <end position="92"/>
    </location>
</feature>
<evidence type="ECO:0000313" key="2">
    <source>
        <dbReference type="EMBL" id="OTF76377.1"/>
    </source>
</evidence>
<sequence length="92" mass="10660">MFIQRLLPSLVLPLDDYRNPYRFQYVPNSQTIVKQMSEDQVEYDVDEDLLMFPGGSDEECLESELFSESELEDNSTSENKKSKEIDSSLAKN</sequence>
<dbReference type="EMBL" id="MUJZ01037774">
    <property type="protein sequence ID" value="OTF76377.1"/>
    <property type="molecule type" value="Genomic_DNA"/>
</dbReference>
<name>A0A1Y3B880_EURMA</name>
<dbReference type="AlphaFoldDB" id="A0A1Y3B880"/>
<feature type="compositionally biased region" description="Acidic residues" evidence="1">
    <location>
        <begin position="63"/>
        <end position="75"/>
    </location>
</feature>